<protein>
    <recommendedName>
        <fullName evidence="2">RNase H type-1 domain-containing protein</fullName>
    </recommendedName>
</protein>
<gene>
    <name evidence="1" type="ORF">Scaly_2812100</name>
</gene>
<proteinExistence type="predicted"/>
<reference evidence="1" key="2">
    <citation type="journal article" date="2024" name="Plant">
        <title>Genomic evolution and insights into agronomic trait innovations of Sesamum species.</title>
        <authorList>
            <person name="Miao H."/>
            <person name="Wang L."/>
            <person name="Qu L."/>
            <person name="Liu H."/>
            <person name="Sun Y."/>
            <person name="Le M."/>
            <person name="Wang Q."/>
            <person name="Wei S."/>
            <person name="Zheng Y."/>
            <person name="Lin W."/>
            <person name="Duan Y."/>
            <person name="Cao H."/>
            <person name="Xiong S."/>
            <person name="Wang X."/>
            <person name="Wei L."/>
            <person name="Li C."/>
            <person name="Ma Q."/>
            <person name="Ju M."/>
            <person name="Zhao R."/>
            <person name="Li G."/>
            <person name="Mu C."/>
            <person name="Tian Q."/>
            <person name="Mei H."/>
            <person name="Zhang T."/>
            <person name="Gao T."/>
            <person name="Zhang H."/>
        </authorList>
    </citation>
    <scope>NUCLEOTIDE SEQUENCE</scope>
    <source>
        <strain evidence="1">KEN8</strain>
    </source>
</reference>
<name>A0AAW2IU25_9LAMI</name>
<reference evidence="1" key="1">
    <citation type="submission" date="2020-06" db="EMBL/GenBank/DDBJ databases">
        <authorList>
            <person name="Li T."/>
            <person name="Hu X."/>
            <person name="Zhang T."/>
            <person name="Song X."/>
            <person name="Zhang H."/>
            <person name="Dai N."/>
            <person name="Sheng W."/>
            <person name="Hou X."/>
            <person name="Wei L."/>
        </authorList>
    </citation>
    <scope>NUCLEOTIDE SEQUENCE</scope>
    <source>
        <strain evidence="1">KEN8</strain>
        <tissue evidence="1">Leaf</tissue>
    </source>
</reference>
<dbReference type="PANTHER" id="PTHR33116:SF86">
    <property type="entry name" value="REVERSE TRANSCRIPTASE DOMAIN-CONTAINING PROTEIN"/>
    <property type="match status" value="1"/>
</dbReference>
<evidence type="ECO:0000313" key="1">
    <source>
        <dbReference type="EMBL" id="KAL0285679.1"/>
    </source>
</evidence>
<dbReference type="PANTHER" id="PTHR33116">
    <property type="entry name" value="REVERSE TRANSCRIPTASE ZINC-BINDING DOMAIN-CONTAINING PROTEIN-RELATED-RELATED"/>
    <property type="match status" value="1"/>
</dbReference>
<sequence length="434" mass="49418">MAADLQQSFTEEEVTKALSCMSPLESPSPDAKLEIESNGCSSRGCGLLKIRYNIFIGILAFYKHASGQEINSQKSSAAFSWNTPPEVQAHLADLMGIHLENKHEKYIGLPVMVFRSKNALFALLKDRILKRIHRWHEKMLSEASKAILIQSVMEDIPSYAMSCFCLLKTHLREFQSLATYFFWHDGDRRRIYWIAWRSCVESLMWVLPFEIWRHSTCRYLQNNSGVSLLIRSAWEWDVETINAFLWPLDRDTNFQILLSLSGGPDIIIWHYSNNGLFSIVDFARRYLNAFVMQYSVQSPPNPTQHHFWQAAQEDCIKMNFDVALLAKGNSLGLGVVVLNSLGVCLAWRSLYIDRGGPTLLADFCSKRDNFFGLSKILAKAQLEYASFSFGFRPGNSVAHQLARLVLNLEGDFSNVPRGVNSLLTHELAINLYSI</sequence>
<accession>A0AAW2IU25</accession>
<evidence type="ECO:0008006" key="2">
    <source>
        <dbReference type="Google" id="ProtNLM"/>
    </source>
</evidence>
<organism evidence="1">
    <name type="scientific">Sesamum calycinum</name>
    <dbReference type="NCBI Taxonomy" id="2727403"/>
    <lineage>
        <taxon>Eukaryota</taxon>
        <taxon>Viridiplantae</taxon>
        <taxon>Streptophyta</taxon>
        <taxon>Embryophyta</taxon>
        <taxon>Tracheophyta</taxon>
        <taxon>Spermatophyta</taxon>
        <taxon>Magnoliopsida</taxon>
        <taxon>eudicotyledons</taxon>
        <taxon>Gunneridae</taxon>
        <taxon>Pentapetalae</taxon>
        <taxon>asterids</taxon>
        <taxon>lamiids</taxon>
        <taxon>Lamiales</taxon>
        <taxon>Pedaliaceae</taxon>
        <taxon>Sesamum</taxon>
    </lineage>
</organism>
<dbReference type="EMBL" id="JACGWM010001922">
    <property type="protein sequence ID" value="KAL0285679.1"/>
    <property type="molecule type" value="Genomic_DNA"/>
</dbReference>
<dbReference type="AlphaFoldDB" id="A0AAW2IU25"/>
<comment type="caution">
    <text evidence="1">The sequence shown here is derived from an EMBL/GenBank/DDBJ whole genome shotgun (WGS) entry which is preliminary data.</text>
</comment>